<feature type="transmembrane region" description="Helical" evidence="1">
    <location>
        <begin position="89"/>
        <end position="112"/>
    </location>
</feature>
<feature type="transmembrane region" description="Helical" evidence="1">
    <location>
        <begin position="172"/>
        <end position="193"/>
    </location>
</feature>
<keyword evidence="3" id="KW-1185">Reference proteome</keyword>
<evidence type="ECO:0000313" key="3">
    <source>
        <dbReference type="Proteomes" id="UP001597212"/>
    </source>
</evidence>
<dbReference type="RefSeq" id="WP_125755247.1">
    <property type="nucleotide sequence ID" value="NZ_JBHTOK010000003.1"/>
</dbReference>
<dbReference type="Proteomes" id="UP001597212">
    <property type="component" value="Unassembled WGS sequence"/>
</dbReference>
<protein>
    <recommendedName>
        <fullName evidence="4">ABC transporter permease</fullName>
    </recommendedName>
</protein>
<keyword evidence="1" id="KW-0472">Membrane</keyword>
<feature type="transmembrane region" description="Helical" evidence="1">
    <location>
        <begin position="231"/>
        <end position="253"/>
    </location>
</feature>
<feature type="transmembrane region" description="Helical" evidence="1">
    <location>
        <begin position="21"/>
        <end position="42"/>
    </location>
</feature>
<reference evidence="3" key="1">
    <citation type="journal article" date="2019" name="Int. J. Syst. Evol. Microbiol.">
        <title>The Global Catalogue of Microorganisms (GCM) 10K type strain sequencing project: providing services to taxonomists for standard genome sequencing and annotation.</title>
        <authorList>
            <consortium name="The Broad Institute Genomics Platform"/>
            <consortium name="The Broad Institute Genome Sequencing Center for Infectious Disease"/>
            <person name="Wu L."/>
            <person name="Ma J."/>
        </authorList>
    </citation>
    <scope>NUCLEOTIDE SEQUENCE [LARGE SCALE GENOMIC DNA]</scope>
    <source>
        <strain evidence="3">CCM 8912</strain>
    </source>
</reference>
<feature type="transmembrane region" description="Helical" evidence="1">
    <location>
        <begin position="48"/>
        <end position="68"/>
    </location>
</feature>
<gene>
    <name evidence="2" type="ORF">ACFQ5K_00450</name>
</gene>
<name>A0ABW4CVG2_9LACO</name>
<evidence type="ECO:0000256" key="1">
    <source>
        <dbReference type="SAM" id="Phobius"/>
    </source>
</evidence>
<evidence type="ECO:0000313" key="2">
    <source>
        <dbReference type="EMBL" id="MFD1439862.1"/>
    </source>
</evidence>
<comment type="caution">
    <text evidence="2">The sequence shown here is derived from an EMBL/GenBank/DDBJ whole genome shotgun (WGS) entry which is preliminary data.</text>
</comment>
<accession>A0ABW4CVG2</accession>
<feature type="transmembrane region" description="Helical" evidence="1">
    <location>
        <begin position="132"/>
        <end position="151"/>
    </location>
</feature>
<keyword evidence="1" id="KW-1133">Transmembrane helix</keyword>
<organism evidence="2 3">
    <name type="scientific">Lacticaseibacillus hegangensis</name>
    <dbReference type="NCBI Taxonomy" id="2486010"/>
    <lineage>
        <taxon>Bacteria</taxon>
        <taxon>Bacillati</taxon>
        <taxon>Bacillota</taxon>
        <taxon>Bacilli</taxon>
        <taxon>Lactobacillales</taxon>
        <taxon>Lactobacillaceae</taxon>
        <taxon>Lacticaseibacillus</taxon>
    </lineage>
</organism>
<keyword evidence="1" id="KW-0812">Transmembrane</keyword>
<dbReference type="EMBL" id="JBHTOK010000003">
    <property type="protein sequence ID" value="MFD1439862.1"/>
    <property type="molecule type" value="Genomic_DNA"/>
</dbReference>
<sequence>MTSMSKVFWQMTKERVRQVTQLIEIDLGVIAVLVIMRLLGRISTDDVLGFSTLFGLITVMVGFIAQAQSQEQVWVQNRWRLVPIADWKLYCASTLSNLATSVYLWAVIAAITTVEVLVSGNKGNWSNTGFTMVASVLVLVLVMLLLLWTLISLEHMLITMITDFLPGMQEKWLRCVIIFASILVSLKLVDWFFSGLGWLIKVTGITGASLNSSMTIDGAGLTMHGTVLADLWLSTGVFAAAVLLLGALNCFLLSRWVETKQTPTAV</sequence>
<evidence type="ECO:0008006" key="4">
    <source>
        <dbReference type="Google" id="ProtNLM"/>
    </source>
</evidence>
<proteinExistence type="predicted"/>